<organism evidence="1">
    <name type="scientific">bioreactor metagenome</name>
    <dbReference type="NCBI Taxonomy" id="1076179"/>
    <lineage>
        <taxon>unclassified sequences</taxon>
        <taxon>metagenomes</taxon>
        <taxon>ecological metagenomes</taxon>
    </lineage>
</organism>
<name>A0A645ELL3_9ZZZZ</name>
<sequence>MYVPFADTVNPIFHGIEDGILCIQVKMRIESMFTGSFQLVINNDIVRFQVDYISGMNNRRIPVVEPFLRLVIDRRIMYIGNISGIIRG</sequence>
<proteinExistence type="predicted"/>
<dbReference type="EMBL" id="VSSQ01048846">
    <property type="protein sequence ID" value="MPN02891.1"/>
    <property type="molecule type" value="Genomic_DNA"/>
</dbReference>
<reference evidence="1" key="1">
    <citation type="submission" date="2019-08" db="EMBL/GenBank/DDBJ databases">
        <authorList>
            <person name="Kucharzyk K."/>
            <person name="Murdoch R.W."/>
            <person name="Higgins S."/>
            <person name="Loffler F."/>
        </authorList>
    </citation>
    <scope>NUCLEOTIDE SEQUENCE</scope>
</reference>
<evidence type="ECO:0000313" key="1">
    <source>
        <dbReference type="EMBL" id="MPN02891.1"/>
    </source>
</evidence>
<gene>
    <name evidence="1" type="ORF">SDC9_150112</name>
</gene>
<comment type="caution">
    <text evidence="1">The sequence shown here is derived from an EMBL/GenBank/DDBJ whole genome shotgun (WGS) entry which is preliminary data.</text>
</comment>
<accession>A0A645ELL3</accession>
<dbReference type="AlphaFoldDB" id="A0A645ELL3"/>
<protein>
    <submittedName>
        <fullName evidence="1">Uncharacterized protein</fullName>
    </submittedName>
</protein>